<protein>
    <submittedName>
        <fullName evidence="1">Uncharacterized protein</fullName>
    </submittedName>
</protein>
<accession>A0A4D4J5I4</accession>
<evidence type="ECO:0000313" key="2">
    <source>
        <dbReference type="Proteomes" id="UP000298860"/>
    </source>
</evidence>
<sequence length="101" mass="10503">MVSGVSELGVQVSAAQPAPGPGAEQALMVMRLRRGVVGESRRVSHVVPVPGDGAWPEKLTALCGERITGRQAEVLTTATGMPCVHCVSRLPIYESISALPA</sequence>
<dbReference type="AlphaFoldDB" id="A0A4D4J5I4"/>
<dbReference type="Proteomes" id="UP000298860">
    <property type="component" value="Unassembled WGS sequence"/>
</dbReference>
<gene>
    <name evidence="1" type="ORF">GTS_35880</name>
</gene>
<proteinExistence type="predicted"/>
<evidence type="ECO:0000313" key="1">
    <source>
        <dbReference type="EMBL" id="GDY31955.1"/>
    </source>
</evidence>
<keyword evidence="2" id="KW-1185">Reference proteome</keyword>
<comment type="caution">
    <text evidence="1">The sequence shown here is derived from an EMBL/GenBank/DDBJ whole genome shotgun (WGS) entry which is preliminary data.</text>
</comment>
<name>A0A4D4J5I4_9PSEU</name>
<organism evidence="1 2">
    <name type="scientific">Gandjariella thermophila</name>
    <dbReference type="NCBI Taxonomy" id="1931992"/>
    <lineage>
        <taxon>Bacteria</taxon>
        <taxon>Bacillati</taxon>
        <taxon>Actinomycetota</taxon>
        <taxon>Actinomycetes</taxon>
        <taxon>Pseudonocardiales</taxon>
        <taxon>Pseudonocardiaceae</taxon>
        <taxon>Gandjariella</taxon>
    </lineage>
</organism>
<dbReference type="EMBL" id="BJFL01000019">
    <property type="protein sequence ID" value="GDY31955.1"/>
    <property type="molecule type" value="Genomic_DNA"/>
</dbReference>
<reference evidence="2" key="1">
    <citation type="submission" date="2019-04" db="EMBL/GenBank/DDBJ databases">
        <title>Draft genome sequence of Pseudonocardiaceae bacterium SL3-2-4.</title>
        <authorList>
            <person name="Ningsih F."/>
            <person name="Yokota A."/>
            <person name="Sakai Y."/>
            <person name="Nanatani K."/>
            <person name="Yabe S."/>
            <person name="Oetari A."/>
            <person name="Sjamsuridzal W."/>
        </authorList>
    </citation>
    <scope>NUCLEOTIDE SEQUENCE [LARGE SCALE GENOMIC DNA]</scope>
    <source>
        <strain evidence="2">SL3-2-4</strain>
    </source>
</reference>